<feature type="compositionally biased region" description="Gly residues" evidence="1">
    <location>
        <begin position="9"/>
        <end position="19"/>
    </location>
</feature>
<feature type="compositionally biased region" description="Low complexity" evidence="1">
    <location>
        <begin position="27"/>
        <end position="45"/>
    </location>
</feature>
<dbReference type="Pfam" id="PF01805">
    <property type="entry name" value="Surp"/>
    <property type="match status" value="1"/>
</dbReference>
<gene>
    <name evidence="3" type="ORF">TCIL3000_7_5890</name>
</gene>
<evidence type="ECO:0000259" key="2">
    <source>
        <dbReference type="PROSITE" id="PS50128"/>
    </source>
</evidence>
<dbReference type="Gene3D" id="1.10.10.790">
    <property type="entry name" value="Surp module"/>
    <property type="match status" value="1"/>
</dbReference>
<evidence type="ECO:0000256" key="1">
    <source>
        <dbReference type="SAM" id="MobiDB-lite"/>
    </source>
</evidence>
<dbReference type="SUPFAM" id="SSF109905">
    <property type="entry name" value="Surp module (SWAP domain)"/>
    <property type="match status" value="1"/>
</dbReference>
<dbReference type="VEuPathDB" id="TriTrypDB:TcIL3000_7_5890"/>
<dbReference type="InterPro" id="IPR000061">
    <property type="entry name" value="Surp"/>
</dbReference>
<reference evidence="3" key="1">
    <citation type="journal article" date="2012" name="Proc. Natl. Acad. Sci. U.S.A.">
        <title>Antigenic diversity is generated by distinct evolutionary mechanisms in African trypanosome species.</title>
        <authorList>
            <person name="Jackson A.P."/>
            <person name="Berry A."/>
            <person name="Aslett M."/>
            <person name="Allison H.C."/>
            <person name="Burton P."/>
            <person name="Vavrova-Anderson J."/>
            <person name="Brown R."/>
            <person name="Browne H."/>
            <person name="Corton N."/>
            <person name="Hauser H."/>
            <person name="Gamble J."/>
            <person name="Gilderthorp R."/>
            <person name="Marcello L."/>
            <person name="McQuillan J."/>
            <person name="Otto T.D."/>
            <person name="Quail M.A."/>
            <person name="Sanders M.J."/>
            <person name="van Tonder A."/>
            <person name="Ginger M.L."/>
            <person name="Field M.C."/>
            <person name="Barry J.D."/>
            <person name="Hertz-Fowler C."/>
            <person name="Berriman M."/>
        </authorList>
    </citation>
    <scope>NUCLEOTIDE SEQUENCE</scope>
    <source>
        <strain evidence="3">IL3000</strain>
    </source>
</reference>
<dbReference type="EMBL" id="HE575320">
    <property type="protein sequence ID" value="CCC91775.1"/>
    <property type="molecule type" value="Genomic_DNA"/>
</dbReference>
<dbReference type="AlphaFoldDB" id="G0UQW4"/>
<feature type="domain" description="SURP motif" evidence="2">
    <location>
        <begin position="90"/>
        <end position="134"/>
    </location>
</feature>
<dbReference type="InterPro" id="IPR035967">
    <property type="entry name" value="SWAP/Surp_sf"/>
</dbReference>
<dbReference type="SMART" id="SM00648">
    <property type="entry name" value="SWAP"/>
    <property type="match status" value="1"/>
</dbReference>
<dbReference type="GO" id="GO:0005634">
    <property type="term" value="C:nucleus"/>
    <property type="evidence" value="ECO:0007669"/>
    <property type="project" value="TreeGrafter"/>
</dbReference>
<accession>G0UQW4</accession>
<organism evidence="3">
    <name type="scientific">Trypanosoma congolense (strain IL3000)</name>
    <dbReference type="NCBI Taxonomy" id="1068625"/>
    <lineage>
        <taxon>Eukaryota</taxon>
        <taxon>Discoba</taxon>
        <taxon>Euglenozoa</taxon>
        <taxon>Kinetoplastea</taxon>
        <taxon>Metakinetoplastina</taxon>
        <taxon>Trypanosomatida</taxon>
        <taxon>Trypanosomatidae</taxon>
        <taxon>Trypanosoma</taxon>
        <taxon>Nannomonas</taxon>
    </lineage>
</organism>
<dbReference type="PROSITE" id="PS50128">
    <property type="entry name" value="SURP"/>
    <property type="match status" value="1"/>
</dbReference>
<dbReference type="PANTHER" id="PTHR23140:SF0">
    <property type="entry name" value="U2 SNRNP-ASSOCIATED SURP MOTIF-CONTAINING PROTEIN"/>
    <property type="match status" value="1"/>
</dbReference>
<dbReference type="GO" id="GO:0006396">
    <property type="term" value="P:RNA processing"/>
    <property type="evidence" value="ECO:0007669"/>
    <property type="project" value="InterPro"/>
</dbReference>
<feature type="region of interest" description="Disordered" evidence="1">
    <location>
        <begin position="1"/>
        <end position="73"/>
    </location>
</feature>
<dbReference type="GO" id="GO:0003723">
    <property type="term" value="F:RNA binding"/>
    <property type="evidence" value="ECO:0007669"/>
    <property type="project" value="InterPro"/>
</dbReference>
<dbReference type="InterPro" id="IPR051485">
    <property type="entry name" value="SR-CTD_assoc_factor"/>
</dbReference>
<dbReference type="PANTHER" id="PTHR23140">
    <property type="entry name" value="RNA PROCESSING PROTEIN LD23810P"/>
    <property type="match status" value="1"/>
</dbReference>
<sequence>MPTNDKGHGYGGGRSGSSGGTTRRQRSPSPRGSSSRYHSNSSSSSSHRDAYGRWRSSPSSRGNEEAHYTIPSTAPQLRVPSDLPVDTTAFIDLVAFYVVQGGPTAEEGIMRREVNNPHFAFLHSTWNDPKQLYYRWRLYSLLQGDTLLKWRTEPYQIERGKDAYVWVPPPPIFSGPECLLSAFADEGHVEKKSRKEACGNVHQDGAGALPRPVQQPQPSAQWLSRMCVSEGAFFVTLNGTDEAEWKKLLAMDDVLGEIVGATASASSSSIISPLQTPLSGTSSSVCNRQTLESRVSAMSASLLDAERIARRMVFAVEHQQAALHVMSLLLDEVVRLACAAVAAQRVRDDGFGGSDGGGRCAGSREKEDAALLAAARCCMCLSYLFTLNDIGKNSAASVLSDEEVASAAAASLAPGHTSSPTNGLAGIGGAGKVASTGGIDTPFAAVGPASTHHSPSSLMSLPLVPPSNGPIVTPTAALPTMRVLNRAVEKIMPTVIEATLLIALSTIHQYGSLQADKAVETGGIGAKPPGAEELEGILPMGADHAAYVHVQARLSATNGTIPEGLGLKREDRDAVCMIGLLLLSWLKQLCSGWSEGEVIGSRCWSTLVSKYAFLLSQSIETT</sequence>
<protein>
    <submittedName>
        <fullName evidence="3">Putative RNA binding protein</fullName>
    </submittedName>
</protein>
<name>G0UQW4_TRYCI</name>
<evidence type="ECO:0000313" key="3">
    <source>
        <dbReference type="EMBL" id="CCC91775.1"/>
    </source>
</evidence>
<proteinExistence type="predicted"/>